<evidence type="ECO:0000313" key="2">
    <source>
        <dbReference type="Proteomes" id="UP000824120"/>
    </source>
</evidence>
<dbReference type="EMBL" id="JACXVP010000007">
    <property type="protein sequence ID" value="KAG5593968.1"/>
    <property type="molecule type" value="Genomic_DNA"/>
</dbReference>
<name>A0A9J5Y340_SOLCO</name>
<comment type="caution">
    <text evidence="1">The sequence shown here is derived from an EMBL/GenBank/DDBJ whole genome shotgun (WGS) entry which is preliminary data.</text>
</comment>
<sequence>MLFLYLQGRIQTIRLVILEVDSELLVKRLKHESTLPWNVNKYILELQDWEANVRTETLSKHSHLVKATKQFYNHQQAWHASGEKSLKGSKNHLERWLMSPPGI</sequence>
<protein>
    <submittedName>
        <fullName evidence="1">Uncharacterized protein</fullName>
    </submittedName>
</protein>
<accession>A0A9J5Y340</accession>
<dbReference type="AlphaFoldDB" id="A0A9J5Y340"/>
<organism evidence="1 2">
    <name type="scientific">Solanum commersonii</name>
    <name type="common">Commerson's wild potato</name>
    <name type="synonym">Commerson's nightshade</name>
    <dbReference type="NCBI Taxonomy" id="4109"/>
    <lineage>
        <taxon>Eukaryota</taxon>
        <taxon>Viridiplantae</taxon>
        <taxon>Streptophyta</taxon>
        <taxon>Embryophyta</taxon>
        <taxon>Tracheophyta</taxon>
        <taxon>Spermatophyta</taxon>
        <taxon>Magnoliopsida</taxon>
        <taxon>eudicotyledons</taxon>
        <taxon>Gunneridae</taxon>
        <taxon>Pentapetalae</taxon>
        <taxon>asterids</taxon>
        <taxon>lamiids</taxon>
        <taxon>Solanales</taxon>
        <taxon>Solanaceae</taxon>
        <taxon>Solanoideae</taxon>
        <taxon>Solaneae</taxon>
        <taxon>Solanum</taxon>
    </lineage>
</organism>
<dbReference type="Proteomes" id="UP000824120">
    <property type="component" value="Chromosome 7"/>
</dbReference>
<reference evidence="1 2" key="1">
    <citation type="submission" date="2020-09" db="EMBL/GenBank/DDBJ databases">
        <title>De no assembly of potato wild relative species, Solanum commersonii.</title>
        <authorList>
            <person name="Cho K."/>
        </authorList>
    </citation>
    <scope>NUCLEOTIDE SEQUENCE [LARGE SCALE GENOMIC DNA]</scope>
    <source>
        <strain evidence="1">LZ3.2</strain>
        <tissue evidence="1">Leaf</tissue>
    </source>
</reference>
<feature type="non-terminal residue" evidence="1">
    <location>
        <position position="1"/>
    </location>
</feature>
<gene>
    <name evidence="1" type="ORF">H5410_035200</name>
</gene>
<evidence type="ECO:0000313" key="1">
    <source>
        <dbReference type="EMBL" id="KAG5593968.1"/>
    </source>
</evidence>
<keyword evidence="2" id="KW-1185">Reference proteome</keyword>
<proteinExistence type="predicted"/>